<sequence length="197" mass="22466">MADKEPGESFPEDDDEELQYKAPEKKTLQEIQEQDKDDESLVKYKAALLGNLPTDVDPSAPNIEVLRLSLVCSEAPGPITMDLTGDLKTLKSQNFVLKEGVDYRVKIYFKVNKEIVSGLKYVHATYRKGIKVDKVTYMVGSYGPRAEAYEYTTPIEEAPKGMMARGTYSIKSRFTDDDKSNHLSWEWNLVIKKEWED</sequence>
<evidence type="ECO:0000256" key="2">
    <source>
        <dbReference type="ARBA" id="ARBA00009758"/>
    </source>
</evidence>
<dbReference type="GO" id="GO:0005094">
    <property type="term" value="F:Rho GDP-dissociation inhibitor activity"/>
    <property type="evidence" value="ECO:0007669"/>
    <property type="project" value="InterPro"/>
</dbReference>
<reference evidence="6" key="3">
    <citation type="submission" date="2025-09" db="UniProtKB">
        <authorList>
            <consortium name="Ensembl"/>
        </authorList>
    </citation>
    <scope>IDENTIFICATION</scope>
</reference>
<dbReference type="Bgee" id="ENSLACG00000007716">
    <property type="expression patterns" value="Expressed in pelvic fin and 6 other cell types or tissues"/>
</dbReference>
<dbReference type="CTD" id="398"/>
<organism evidence="6 7">
    <name type="scientific">Latimeria chalumnae</name>
    <name type="common">Coelacanth</name>
    <dbReference type="NCBI Taxonomy" id="7897"/>
    <lineage>
        <taxon>Eukaryota</taxon>
        <taxon>Metazoa</taxon>
        <taxon>Chordata</taxon>
        <taxon>Craniata</taxon>
        <taxon>Vertebrata</taxon>
        <taxon>Euteleostomi</taxon>
        <taxon>Coelacanthiformes</taxon>
        <taxon>Coelacanthidae</taxon>
        <taxon>Latimeria</taxon>
    </lineage>
</organism>
<dbReference type="InterPro" id="IPR024792">
    <property type="entry name" value="RhoGDI_dom_sf"/>
</dbReference>
<keyword evidence="4" id="KW-0963">Cytoplasm</keyword>
<dbReference type="EMBL" id="AFYH01121169">
    <property type="status" value="NOT_ANNOTATED_CDS"/>
    <property type="molecule type" value="Genomic_DNA"/>
</dbReference>
<dbReference type="GeneID" id="102361016"/>
<dbReference type="EMBL" id="AFYH01121168">
    <property type="status" value="NOT_ANNOTATED_CDS"/>
    <property type="molecule type" value="Genomic_DNA"/>
</dbReference>
<keyword evidence="7" id="KW-1185">Reference proteome</keyword>
<evidence type="ECO:0000256" key="1">
    <source>
        <dbReference type="ARBA" id="ARBA00004496"/>
    </source>
</evidence>
<dbReference type="OMA" id="MSLVCET"/>
<dbReference type="EMBL" id="AFYH01121167">
    <property type="status" value="NOT_ANNOTATED_CDS"/>
    <property type="molecule type" value="Genomic_DNA"/>
</dbReference>
<dbReference type="EMBL" id="AFYH01121175">
    <property type="status" value="NOT_ANNOTATED_CDS"/>
    <property type="molecule type" value="Genomic_DNA"/>
</dbReference>
<dbReference type="HOGENOM" id="CLU_076228_1_1_1"/>
<dbReference type="InterPro" id="IPR014756">
    <property type="entry name" value="Ig_E-set"/>
</dbReference>
<dbReference type="GO" id="GO:0005829">
    <property type="term" value="C:cytosol"/>
    <property type="evidence" value="ECO:0007669"/>
    <property type="project" value="TreeGrafter"/>
</dbReference>
<dbReference type="PANTHER" id="PTHR10980">
    <property type="entry name" value="RHO GDP-DISSOCIATION INHIBITOR"/>
    <property type="match status" value="1"/>
</dbReference>
<dbReference type="SUPFAM" id="SSF81296">
    <property type="entry name" value="E set domains"/>
    <property type="match status" value="1"/>
</dbReference>
<dbReference type="FunFam" id="2.70.50.30:FF:000004">
    <property type="entry name" value="Rho GDP-dissociation inhibitor 1"/>
    <property type="match status" value="1"/>
</dbReference>
<reference evidence="7" key="1">
    <citation type="submission" date="2011-08" db="EMBL/GenBank/DDBJ databases">
        <title>The draft genome of Latimeria chalumnae.</title>
        <authorList>
            <person name="Di Palma F."/>
            <person name="Alfoldi J."/>
            <person name="Johnson J."/>
            <person name="Berlin A."/>
            <person name="Gnerre S."/>
            <person name="Jaffe D."/>
            <person name="MacCallum I."/>
            <person name="Young S."/>
            <person name="Walker B.J."/>
            <person name="Lander E."/>
            <person name="Lindblad-Toh K."/>
        </authorList>
    </citation>
    <scope>NUCLEOTIDE SEQUENCE [LARGE SCALE GENOMIC DNA]</scope>
    <source>
        <strain evidence="7">Wild caught</strain>
    </source>
</reference>
<evidence type="ECO:0000256" key="4">
    <source>
        <dbReference type="ARBA" id="ARBA00022490"/>
    </source>
</evidence>
<gene>
    <name evidence="6" type="primary">ARHGDIG</name>
</gene>
<dbReference type="Ensembl" id="ENSLACT00000008798.1">
    <property type="protein sequence ID" value="ENSLACP00000008730.1"/>
    <property type="gene ID" value="ENSLACG00000007716.1"/>
</dbReference>
<dbReference type="Gene3D" id="2.70.50.30">
    <property type="entry name" value="Coagulation Factor XIII, subunit A, domain 1"/>
    <property type="match status" value="1"/>
</dbReference>
<keyword evidence="3" id="KW-0343">GTPase activation</keyword>
<evidence type="ECO:0000313" key="7">
    <source>
        <dbReference type="Proteomes" id="UP000008672"/>
    </source>
</evidence>
<comment type="subcellular location">
    <subcellularLocation>
        <location evidence="1">Cytoplasm</location>
    </subcellularLocation>
</comment>
<dbReference type="GeneTree" id="ENSGT00390000006233"/>
<dbReference type="EMBL" id="AFYH01121171">
    <property type="status" value="NOT_ANNOTATED_CDS"/>
    <property type="molecule type" value="Genomic_DNA"/>
</dbReference>
<dbReference type="EMBL" id="AFYH01121170">
    <property type="status" value="NOT_ANNOTATED_CDS"/>
    <property type="molecule type" value="Genomic_DNA"/>
</dbReference>
<dbReference type="FunCoup" id="H3AGF9">
    <property type="interactions" value="1117"/>
</dbReference>
<dbReference type="EMBL" id="AFYH01121176">
    <property type="status" value="NOT_ANNOTATED_CDS"/>
    <property type="molecule type" value="Genomic_DNA"/>
</dbReference>
<dbReference type="AlphaFoldDB" id="H3AGF9"/>
<dbReference type="GO" id="GO:0005096">
    <property type="term" value="F:GTPase activator activity"/>
    <property type="evidence" value="ECO:0007669"/>
    <property type="project" value="UniProtKB-KW"/>
</dbReference>
<dbReference type="OrthoDB" id="1683373at2759"/>
<dbReference type="GO" id="GO:0016020">
    <property type="term" value="C:membrane"/>
    <property type="evidence" value="ECO:0007669"/>
    <property type="project" value="TreeGrafter"/>
</dbReference>
<feature type="region of interest" description="Disordered" evidence="5">
    <location>
        <begin position="1"/>
        <end position="37"/>
    </location>
</feature>
<dbReference type="GO" id="GO:0007266">
    <property type="term" value="P:Rho protein signal transduction"/>
    <property type="evidence" value="ECO:0007669"/>
    <property type="project" value="InterPro"/>
</dbReference>
<dbReference type="eggNOG" id="KOG3205">
    <property type="taxonomic scope" value="Eukaryota"/>
</dbReference>
<dbReference type="InParanoid" id="H3AGF9"/>
<dbReference type="STRING" id="7897.ENSLACP00000008730"/>
<dbReference type="PRINTS" id="PR00492">
    <property type="entry name" value="RHOGDI"/>
</dbReference>
<dbReference type="Proteomes" id="UP000008672">
    <property type="component" value="Unassembled WGS sequence"/>
</dbReference>
<protein>
    <submittedName>
        <fullName evidence="6">Rho GDP dissociation inhibitor gamma</fullName>
    </submittedName>
</protein>
<comment type="similarity">
    <text evidence="2">Belongs to the Rho GDI family.</text>
</comment>
<dbReference type="EMBL" id="AFYH01121174">
    <property type="status" value="NOT_ANNOTATED_CDS"/>
    <property type="molecule type" value="Genomic_DNA"/>
</dbReference>
<evidence type="ECO:0000256" key="5">
    <source>
        <dbReference type="SAM" id="MobiDB-lite"/>
    </source>
</evidence>
<proteinExistence type="inferred from homology"/>
<accession>H3AGF9</accession>
<dbReference type="RefSeq" id="XP_006001513.1">
    <property type="nucleotide sequence ID" value="XM_006001451.3"/>
</dbReference>
<name>H3AGF9_LATCH</name>
<reference evidence="6" key="2">
    <citation type="submission" date="2025-08" db="UniProtKB">
        <authorList>
            <consortium name="Ensembl"/>
        </authorList>
    </citation>
    <scope>IDENTIFICATION</scope>
</reference>
<evidence type="ECO:0000256" key="3">
    <source>
        <dbReference type="ARBA" id="ARBA00022468"/>
    </source>
</evidence>
<dbReference type="EMBL" id="AFYH01121173">
    <property type="status" value="NOT_ANNOTATED_CDS"/>
    <property type="molecule type" value="Genomic_DNA"/>
</dbReference>
<dbReference type="PANTHER" id="PTHR10980:SF8">
    <property type="entry name" value="RHO GDP-DISSOCIATION INHIBITOR 3"/>
    <property type="match status" value="1"/>
</dbReference>
<evidence type="ECO:0000313" key="6">
    <source>
        <dbReference type="Ensembl" id="ENSLACP00000008730.1"/>
    </source>
</evidence>
<dbReference type="RefSeq" id="XP_006001512.1">
    <property type="nucleotide sequence ID" value="XM_006001450.3"/>
</dbReference>
<feature type="compositionally biased region" description="Basic and acidic residues" evidence="5">
    <location>
        <begin position="18"/>
        <end position="28"/>
    </location>
</feature>
<dbReference type="EMBL" id="AFYH01121172">
    <property type="status" value="NOT_ANNOTATED_CDS"/>
    <property type="molecule type" value="Genomic_DNA"/>
</dbReference>
<dbReference type="Pfam" id="PF02115">
    <property type="entry name" value="Rho_GDI"/>
    <property type="match status" value="1"/>
</dbReference>
<dbReference type="KEGG" id="lcm:102361016"/>
<dbReference type="InterPro" id="IPR000406">
    <property type="entry name" value="Rho_GDI"/>
</dbReference>